<organism evidence="13 14">
    <name type="scientific">Candidatus Magasanikbacteria bacterium RIFCSPHIGHO2_02_FULL_45_10</name>
    <dbReference type="NCBI Taxonomy" id="1798679"/>
    <lineage>
        <taxon>Bacteria</taxon>
        <taxon>Candidatus Magasanikiibacteriota</taxon>
    </lineage>
</organism>
<evidence type="ECO:0000256" key="10">
    <source>
        <dbReference type="RuleBase" id="RU363038"/>
    </source>
</evidence>
<dbReference type="InterPro" id="IPR035684">
    <property type="entry name" value="ArgRS_core"/>
</dbReference>
<protein>
    <recommendedName>
        <fullName evidence="2 9">Arginine--tRNA ligase</fullName>
        <ecNumber evidence="2 9">6.1.1.19</ecNumber>
    </recommendedName>
</protein>
<keyword evidence="3 10" id="KW-0436">Ligase</keyword>
<dbReference type="GO" id="GO:0006420">
    <property type="term" value="P:arginyl-tRNA aminoacylation"/>
    <property type="evidence" value="ECO:0007669"/>
    <property type="project" value="UniProtKB-UniRule"/>
</dbReference>
<dbReference type="InterPro" id="IPR008909">
    <property type="entry name" value="DALR_anticod-bd"/>
</dbReference>
<sequence>MNTFIREEVGRLLHKAGVKEVGELATPPKAEMGDVAFPCFTLSKTLGKNPAEIAKEIASKITVGGLVERVAVFGPYVNFILSPSAVIGEVVGEVLKKKKDYGALTSGKGNKILLEYPSNNTHKEFHIGHFRNVCIGNTLTGLYRATGSKPHVVNYLNDFGSHVAKCLWGLLKFHGSEKPPANKQKWLGEIYAEASRYLKDHPEAESEVVEIQKKLEAKDKSIWKLFMETREWSIEKFDGLFKELGVKHEAVFYEKDIKAKGQKIVDELLKKKIAEVGEGGAIIVDLTAHGLDIALVRKSNGVGLYLTSDLPLAEEKFQKYKVDESIVITAQEQQFYFRQLYKILELMGFKKKLTHISYGFVTLPEGKMSSRTGKVILYEDLRDQVYDHLLKATQERHADWPKKKIKQTARALALAALKFDMQKHDAVKNIVFDIKEATSVEGFSGPYVLYSIARINSILRKAGKVSKKVSFASTTMSEEKRLALLMGGYSAMLEKALEQYNPSVVARYCFDLAQAFNDFYAKCPILTDDDLTTSAARLALSQAVKNVLINGLSLLSISPVEEM</sequence>
<dbReference type="GO" id="GO:0005524">
    <property type="term" value="F:ATP binding"/>
    <property type="evidence" value="ECO:0007669"/>
    <property type="project" value="UniProtKB-KW"/>
</dbReference>
<evidence type="ECO:0000259" key="12">
    <source>
        <dbReference type="SMART" id="SM01016"/>
    </source>
</evidence>
<dbReference type="SUPFAM" id="SSF52374">
    <property type="entry name" value="Nucleotidylyl transferase"/>
    <property type="match status" value="1"/>
</dbReference>
<dbReference type="SMART" id="SM00836">
    <property type="entry name" value="DALR_1"/>
    <property type="match status" value="1"/>
</dbReference>
<evidence type="ECO:0000256" key="7">
    <source>
        <dbReference type="ARBA" id="ARBA00023146"/>
    </source>
</evidence>
<dbReference type="InterPro" id="IPR009080">
    <property type="entry name" value="tRNAsynth_Ia_anticodon-bd"/>
</dbReference>
<evidence type="ECO:0000256" key="1">
    <source>
        <dbReference type="ARBA" id="ARBA00005594"/>
    </source>
</evidence>
<evidence type="ECO:0000256" key="8">
    <source>
        <dbReference type="ARBA" id="ARBA00049339"/>
    </source>
</evidence>
<dbReference type="EC" id="6.1.1.19" evidence="2 9"/>
<evidence type="ECO:0000256" key="9">
    <source>
        <dbReference type="NCBIfam" id="TIGR00456"/>
    </source>
</evidence>
<evidence type="ECO:0000259" key="11">
    <source>
        <dbReference type="SMART" id="SM00836"/>
    </source>
</evidence>
<evidence type="ECO:0000256" key="4">
    <source>
        <dbReference type="ARBA" id="ARBA00022741"/>
    </source>
</evidence>
<dbReference type="Gene3D" id="3.40.50.620">
    <property type="entry name" value="HUPs"/>
    <property type="match status" value="1"/>
</dbReference>
<dbReference type="SMART" id="SM01016">
    <property type="entry name" value="Arg_tRNA_synt_N"/>
    <property type="match status" value="1"/>
</dbReference>
<dbReference type="FunFam" id="1.10.730.10:FF:000006">
    <property type="entry name" value="Arginyl-tRNA synthetase 2, mitochondrial"/>
    <property type="match status" value="1"/>
</dbReference>
<comment type="caution">
    <text evidence="13">The sequence shown here is derived from an EMBL/GenBank/DDBJ whole genome shotgun (WGS) entry which is preliminary data.</text>
</comment>
<dbReference type="Proteomes" id="UP000176413">
    <property type="component" value="Unassembled WGS sequence"/>
</dbReference>
<dbReference type="Gene3D" id="3.30.1360.70">
    <property type="entry name" value="Arginyl tRNA synthetase N-terminal domain"/>
    <property type="match status" value="1"/>
</dbReference>
<feature type="domain" description="DALR anticodon binding" evidence="11">
    <location>
        <begin position="448"/>
        <end position="563"/>
    </location>
</feature>
<feature type="domain" description="Arginyl tRNA synthetase N-terminal" evidence="12">
    <location>
        <begin position="3"/>
        <end position="81"/>
    </location>
</feature>
<evidence type="ECO:0000256" key="3">
    <source>
        <dbReference type="ARBA" id="ARBA00022598"/>
    </source>
</evidence>
<evidence type="ECO:0000256" key="5">
    <source>
        <dbReference type="ARBA" id="ARBA00022840"/>
    </source>
</evidence>
<name>A0A1F6MCH4_9BACT</name>
<dbReference type="InterPro" id="IPR001278">
    <property type="entry name" value="Arg-tRNA-ligase"/>
</dbReference>
<reference evidence="13 14" key="1">
    <citation type="journal article" date="2016" name="Nat. Commun.">
        <title>Thousands of microbial genomes shed light on interconnected biogeochemical processes in an aquifer system.</title>
        <authorList>
            <person name="Anantharaman K."/>
            <person name="Brown C.T."/>
            <person name="Hug L.A."/>
            <person name="Sharon I."/>
            <person name="Castelle C.J."/>
            <person name="Probst A.J."/>
            <person name="Thomas B.C."/>
            <person name="Singh A."/>
            <person name="Wilkins M.J."/>
            <person name="Karaoz U."/>
            <person name="Brodie E.L."/>
            <person name="Williams K.H."/>
            <person name="Hubbard S.S."/>
            <person name="Banfield J.F."/>
        </authorList>
    </citation>
    <scope>NUCLEOTIDE SEQUENCE [LARGE SCALE GENOMIC DNA]</scope>
</reference>
<keyword evidence="5 10" id="KW-0067">ATP-binding</keyword>
<comment type="similarity">
    <text evidence="1 10">Belongs to the class-I aminoacyl-tRNA synthetase family.</text>
</comment>
<evidence type="ECO:0000313" key="14">
    <source>
        <dbReference type="Proteomes" id="UP000176413"/>
    </source>
</evidence>
<keyword evidence="7 10" id="KW-0030">Aminoacyl-tRNA synthetase</keyword>
<dbReference type="PANTHER" id="PTHR11956">
    <property type="entry name" value="ARGINYL-TRNA SYNTHETASE"/>
    <property type="match status" value="1"/>
</dbReference>
<dbReference type="Gene3D" id="1.10.730.10">
    <property type="entry name" value="Isoleucyl-tRNA Synthetase, Domain 1"/>
    <property type="match status" value="1"/>
</dbReference>
<dbReference type="EMBL" id="MFQA01000005">
    <property type="protein sequence ID" value="OGH69336.1"/>
    <property type="molecule type" value="Genomic_DNA"/>
</dbReference>
<dbReference type="GO" id="GO:0004814">
    <property type="term" value="F:arginine-tRNA ligase activity"/>
    <property type="evidence" value="ECO:0007669"/>
    <property type="project" value="UniProtKB-UniRule"/>
</dbReference>
<dbReference type="PANTHER" id="PTHR11956:SF5">
    <property type="entry name" value="ARGININE--TRNA LIGASE, CYTOPLASMIC"/>
    <property type="match status" value="1"/>
</dbReference>
<keyword evidence="6 10" id="KW-0648">Protein biosynthesis</keyword>
<evidence type="ECO:0000256" key="2">
    <source>
        <dbReference type="ARBA" id="ARBA00012837"/>
    </source>
</evidence>
<dbReference type="NCBIfam" id="TIGR00456">
    <property type="entry name" value="argS"/>
    <property type="match status" value="1"/>
</dbReference>
<comment type="catalytic activity">
    <reaction evidence="8">
        <text>tRNA(Arg) + L-arginine + ATP = L-arginyl-tRNA(Arg) + AMP + diphosphate</text>
        <dbReference type="Rhea" id="RHEA:20301"/>
        <dbReference type="Rhea" id="RHEA-COMP:9658"/>
        <dbReference type="Rhea" id="RHEA-COMP:9673"/>
        <dbReference type="ChEBI" id="CHEBI:30616"/>
        <dbReference type="ChEBI" id="CHEBI:32682"/>
        <dbReference type="ChEBI" id="CHEBI:33019"/>
        <dbReference type="ChEBI" id="CHEBI:78442"/>
        <dbReference type="ChEBI" id="CHEBI:78513"/>
        <dbReference type="ChEBI" id="CHEBI:456215"/>
        <dbReference type="EC" id="6.1.1.19"/>
    </reaction>
</comment>
<dbReference type="Pfam" id="PF00750">
    <property type="entry name" value="tRNA-synt_1d"/>
    <property type="match status" value="1"/>
</dbReference>
<evidence type="ECO:0000313" key="13">
    <source>
        <dbReference type="EMBL" id="OGH69336.1"/>
    </source>
</evidence>
<proteinExistence type="inferred from homology"/>
<keyword evidence="4 10" id="KW-0547">Nucleotide-binding</keyword>
<dbReference type="SUPFAM" id="SSF47323">
    <property type="entry name" value="Anticodon-binding domain of a subclass of class I aminoacyl-tRNA synthetases"/>
    <property type="match status" value="1"/>
</dbReference>
<dbReference type="GO" id="GO:0005737">
    <property type="term" value="C:cytoplasm"/>
    <property type="evidence" value="ECO:0007669"/>
    <property type="project" value="UniProtKB-UniRule"/>
</dbReference>
<dbReference type="InterPro" id="IPR036695">
    <property type="entry name" value="Arg-tRNA-synth_N_sf"/>
</dbReference>
<accession>A0A1F6MCH4</accession>
<dbReference type="PRINTS" id="PR01038">
    <property type="entry name" value="TRNASYNTHARG"/>
</dbReference>
<dbReference type="SUPFAM" id="SSF55190">
    <property type="entry name" value="Arginyl-tRNA synthetase (ArgRS), N-terminal 'additional' domain"/>
    <property type="match status" value="1"/>
</dbReference>
<dbReference type="InterPro" id="IPR005148">
    <property type="entry name" value="Arg-tRNA-synth_N"/>
</dbReference>
<gene>
    <name evidence="13" type="ORF">A3D53_01260</name>
</gene>
<dbReference type="AlphaFoldDB" id="A0A1F6MCH4"/>
<dbReference type="Pfam" id="PF03485">
    <property type="entry name" value="Arg_tRNA_synt_N"/>
    <property type="match status" value="1"/>
</dbReference>
<evidence type="ECO:0000256" key="6">
    <source>
        <dbReference type="ARBA" id="ARBA00022917"/>
    </source>
</evidence>
<dbReference type="Pfam" id="PF05746">
    <property type="entry name" value="DALR_1"/>
    <property type="match status" value="1"/>
</dbReference>
<dbReference type="InterPro" id="IPR014729">
    <property type="entry name" value="Rossmann-like_a/b/a_fold"/>
</dbReference>